<feature type="domain" description="HTH marR-type" evidence="1">
    <location>
        <begin position="8"/>
        <end position="144"/>
    </location>
</feature>
<evidence type="ECO:0000313" key="2">
    <source>
        <dbReference type="EMBL" id="ALG11965.1"/>
    </source>
</evidence>
<reference evidence="2 3" key="1">
    <citation type="submission" date="2015-07" db="EMBL/GenBank/DDBJ databases">
        <title>Genome sequencing of Kibdelosporangium phytohabitans.</title>
        <authorList>
            <person name="Qin S."/>
            <person name="Xing K."/>
        </authorList>
    </citation>
    <scope>NUCLEOTIDE SEQUENCE [LARGE SCALE GENOMIC DNA]</scope>
    <source>
        <strain evidence="2 3">KLBMP1111</strain>
    </source>
</reference>
<evidence type="ECO:0000259" key="1">
    <source>
        <dbReference type="PROSITE" id="PS50995"/>
    </source>
</evidence>
<proteinExistence type="predicted"/>
<protein>
    <submittedName>
        <fullName evidence="2">MarR family transcriptional regulator</fullName>
    </submittedName>
</protein>
<organism evidence="2 3">
    <name type="scientific">Kibdelosporangium phytohabitans</name>
    <dbReference type="NCBI Taxonomy" id="860235"/>
    <lineage>
        <taxon>Bacteria</taxon>
        <taxon>Bacillati</taxon>
        <taxon>Actinomycetota</taxon>
        <taxon>Actinomycetes</taxon>
        <taxon>Pseudonocardiales</taxon>
        <taxon>Pseudonocardiaceae</taxon>
        <taxon>Kibdelosporangium</taxon>
    </lineage>
</organism>
<dbReference type="InterPro" id="IPR039422">
    <property type="entry name" value="MarR/SlyA-like"/>
</dbReference>
<dbReference type="InterPro" id="IPR036390">
    <property type="entry name" value="WH_DNA-bd_sf"/>
</dbReference>
<name>A0A0N9I7Y7_9PSEU</name>
<evidence type="ECO:0000313" key="3">
    <source>
        <dbReference type="Proteomes" id="UP000063699"/>
    </source>
</evidence>
<dbReference type="AlphaFoldDB" id="A0A0N9I7Y7"/>
<dbReference type="PROSITE" id="PS50995">
    <property type="entry name" value="HTH_MARR_2"/>
    <property type="match status" value="1"/>
</dbReference>
<gene>
    <name evidence="2" type="ORF">AOZ06_38420</name>
</gene>
<dbReference type="EMBL" id="CP012752">
    <property type="protein sequence ID" value="ALG11965.1"/>
    <property type="molecule type" value="Genomic_DNA"/>
</dbReference>
<dbReference type="STRING" id="860235.AOZ06_38420"/>
<dbReference type="PANTHER" id="PTHR33164:SF106">
    <property type="entry name" value="TRANSCRIPTIONAL REGULATORY PROTEIN"/>
    <property type="match status" value="1"/>
</dbReference>
<dbReference type="RefSeq" id="WP_054293861.1">
    <property type="nucleotide sequence ID" value="NZ_CP012752.1"/>
</dbReference>
<dbReference type="PANTHER" id="PTHR33164">
    <property type="entry name" value="TRANSCRIPTIONAL REGULATOR, MARR FAMILY"/>
    <property type="match status" value="1"/>
</dbReference>
<sequence length="164" mass="18236">MRNASGDDATLVRLLRQFNVESDQFTRLFGDAHGLHRTDMNALVIVMEATRRGRPITPGELARALHLSASATTTVLDRLVAAGHVRRDRDQADRRRIELVTSPTAMKAGERFFRPLGVELSHAWRDFSDDERAVIARFLTASVEAAAHARAKLSQRTTAGEEAF</sequence>
<dbReference type="SMART" id="SM00347">
    <property type="entry name" value="HTH_MARR"/>
    <property type="match status" value="1"/>
</dbReference>
<dbReference type="InterPro" id="IPR036388">
    <property type="entry name" value="WH-like_DNA-bd_sf"/>
</dbReference>
<dbReference type="OrthoDB" id="3173926at2"/>
<keyword evidence="3" id="KW-1185">Reference proteome</keyword>
<dbReference type="KEGG" id="kphy:AOZ06_38420"/>
<accession>A0A0N9I7Y7</accession>
<dbReference type="SUPFAM" id="SSF46785">
    <property type="entry name" value="Winged helix' DNA-binding domain"/>
    <property type="match status" value="1"/>
</dbReference>
<dbReference type="InterPro" id="IPR000835">
    <property type="entry name" value="HTH_MarR-typ"/>
</dbReference>
<dbReference type="Gene3D" id="1.10.10.10">
    <property type="entry name" value="Winged helix-like DNA-binding domain superfamily/Winged helix DNA-binding domain"/>
    <property type="match status" value="1"/>
</dbReference>
<dbReference type="GO" id="GO:0006950">
    <property type="term" value="P:response to stress"/>
    <property type="evidence" value="ECO:0007669"/>
    <property type="project" value="TreeGrafter"/>
</dbReference>
<dbReference type="Pfam" id="PF12802">
    <property type="entry name" value="MarR_2"/>
    <property type="match status" value="1"/>
</dbReference>
<dbReference type="GO" id="GO:0003700">
    <property type="term" value="F:DNA-binding transcription factor activity"/>
    <property type="evidence" value="ECO:0007669"/>
    <property type="project" value="InterPro"/>
</dbReference>
<dbReference type="Proteomes" id="UP000063699">
    <property type="component" value="Chromosome"/>
</dbReference>